<dbReference type="Gene3D" id="1.10.260.40">
    <property type="entry name" value="lambda repressor-like DNA-binding domains"/>
    <property type="match status" value="1"/>
</dbReference>
<keyword evidence="1" id="KW-0805">Transcription regulation</keyword>
<comment type="caution">
    <text evidence="6">The sequence shown here is derived from an EMBL/GenBank/DDBJ whole genome shotgun (WGS) entry which is preliminary data.</text>
</comment>
<dbReference type="SMART" id="SM00354">
    <property type="entry name" value="HTH_LACI"/>
    <property type="match status" value="1"/>
</dbReference>
<evidence type="ECO:0000256" key="1">
    <source>
        <dbReference type="ARBA" id="ARBA00023015"/>
    </source>
</evidence>
<feature type="compositionally biased region" description="Basic residues" evidence="4">
    <location>
        <begin position="343"/>
        <end position="361"/>
    </location>
</feature>
<feature type="domain" description="HTH lacI-type" evidence="5">
    <location>
        <begin position="22"/>
        <end position="76"/>
    </location>
</feature>
<dbReference type="PROSITE" id="PS50932">
    <property type="entry name" value="HTH_LACI_2"/>
    <property type="match status" value="1"/>
</dbReference>
<dbReference type="InterPro" id="IPR010982">
    <property type="entry name" value="Lambda_DNA-bd_dom_sf"/>
</dbReference>
<evidence type="ECO:0000256" key="4">
    <source>
        <dbReference type="SAM" id="MobiDB-lite"/>
    </source>
</evidence>
<evidence type="ECO:0000256" key="2">
    <source>
        <dbReference type="ARBA" id="ARBA00023125"/>
    </source>
</evidence>
<dbReference type="CDD" id="cd06267">
    <property type="entry name" value="PBP1_LacI_sugar_binding-like"/>
    <property type="match status" value="1"/>
</dbReference>
<dbReference type="GO" id="GO:0003700">
    <property type="term" value="F:DNA-binding transcription factor activity"/>
    <property type="evidence" value="ECO:0007669"/>
    <property type="project" value="TreeGrafter"/>
</dbReference>
<dbReference type="Pfam" id="PF13377">
    <property type="entry name" value="Peripla_BP_3"/>
    <property type="match status" value="1"/>
</dbReference>
<sequence>MPRNSPSDARRGRRAAQEGARPSVQDVAKLAGVAVGTVSNVLNNPDRVTEFTRRKVEAAIAELGFVRNFAARTLVAGTTNTVGLVLVDIGNSLFVDIARGAEAATAASGLKLLLANSDVDQAKQDAYLELFDQAQTAGLLLAPLDGPLDAARAIARRGRPIVVVNAPAADPDMCCVAVDEQLGGYLAAHHLIAQGARRLAFVGGPLHLHAIRDRLDGARQAATEASLDLTVIETHALNVRDGRTAGGNLLRQSRRVDGIVCASDPLAVGVINAAAERGVGVPDDLVVVGYDNNHLASESLIPISTIAQPGLRMGEVATQLLLEETQNDPDHRHQTVVLEPHLIARRSSQRRRPTTNRLRTP</sequence>
<dbReference type="SUPFAM" id="SSF47413">
    <property type="entry name" value="lambda repressor-like DNA-binding domains"/>
    <property type="match status" value="1"/>
</dbReference>
<name>A0A931G090_9ACTN</name>
<keyword evidence="3" id="KW-0804">Transcription</keyword>
<dbReference type="GO" id="GO:0000976">
    <property type="term" value="F:transcription cis-regulatory region binding"/>
    <property type="evidence" value="ECO:0007669"/>
    <property type="project" value="TreeGrafter"/>
</dbReference>
<dbReference type="SUPFAM" id="SSF53822">
    <property type="entry name" value="Periplasmic binding protein-like I"/>
    <property type="match status" value="1"/>
</dbReference>
<dbReference type="RefSeq" id="WP_196418282.1">
    <property type="nucleotide sequence ID" value="NZ_JADQTO010000021.1"/>
</dbReference>
<dbReference type="PANTHER" id="PTHR30146:SF109">
    <property type="entry name" value="HTH-TYPE TRANSCRIPTIONAL REGULATOR GALS"/>
    <property type="match status" value="1"/>
</dbReference>
<evidence type="ECO:0000313" key="7">
    <source>
        <dbReference type="Proteomes" id="UP000598146"/>
    </source>
</evidence>
<dbReference type="EMBL" id="JADQTO010000021">
    <property type="protein sequence ID" value="MBG0566503.1"/>
    <property type="molecule type" value="Genomic_DNA"/>
</dbReference>
<accession>A0A931G090</accession>
<dbReference type="InterPro" id="IPR046335">
    <property type="entry name" value="LacI/GalR-like_sensor"/>
</dbReference>
<dbReference type="Proteomes" id="UP000598146">
    <property type="component" value="Unassembled WGS sequence"/>
</dbReference>
<keyword evidence="2 6" id="KW-0238">DNA-binding</keyword>
<evidence type="ECO:0000313" key="6">
    <source>
        <dbReference type="EMBL" id="MBG0566503.1"/>
    </source>
</evidence>
<feature type="region of interest" description="Disordered" evidence="4">
    <location>
        <begin position="325"/>
        <end position="361"/>
    </location>
</feature>
<dbReference type="PANTHER" id="PTHR30146">
    <property type="entry name" value="LACI-RELATED TRANSCRIPTIONAL REPRESSOR"/>
    <property type="match status" value="1"/>
</dbReference>
<evidence type="ECO:0000259" key="5">
    <source>
        <dbReference type="PROSITE" id="PS50932"/>
    </source>
</evidence>
<dbReference type="InterPro" id="IPR028082">
    <property type="entry name" value="Peripla_BP_I"/>
</dbReference>
<dbReference type="Pfam" id="PF00356">
    <property type="entry name" value="LacI"/>
    <property type="match status" value="1"/>
</dbReference>
<feature type="region of interest" description="Disordered" evidence="4">
    <location>
        <begin position="1"/>
        <end position="22"/>
    </location>
</feature>
<dbReference type="CDD" id="cd01392">
    <property type="entry name" value="HTH_LacI"/>
    <property type="match status" value="1"/>
</dbReference>
<proteinExistence type="predicted"/>
<protein>
    <submittedName>
        <fullName evidence="6">LacI family DNA-binding transcriptional regulator</fullName>
    </submittedName>
</protein>
<evidence type="ECO:0000256" key="3">
    <source>
        <dbReference type="ARBA" id="ARBA00023163"/>
    </source>
</evidence>
<dbReference type="Gene3D" id="3.40.50.2300">
    <property type="match status" value="2"/>
</dbReference>
<gene>
    <name evidence="6" type="ORF">I4J89_34170</name>
</gene>
<organism evidence="6 7">
    <name type="scientific">Actinoplanes aureus</name>
    <dbReference type="NCBI Taxonomy" id="2792083"/>
    <lineage>
        <taxon>Bacteria</taxon>
        <taxon>Bacillati</taxon>
        <taxon>Actinomycetota</taxon>
        <taxon>Actinomycetes</taxon>
        <taxon>Micromonosporales</taxon>
        <taxon>Micromonosporaceae</taxon>
        <taxon>Actinoplanes</taxon>
    </lineage>
</organism>
<dbReference type="AlphaFoldDB" id="A0A931G090"/>
<dbReference type="InterPro" id="IPR000843">
    <property type="entry name" value="HTH_LacI"/>
</dbReference>
<keyword evidence="7" id="KW-1185">Reference proteome</keyword>
<reference evidence="6" key="1">
    <citation type="submission" date="2020-11" db="EMBL/GenBank/DDBJ databases">
        <title>Isolation and identification of active actinomycetes.</title>
        <authorList>
            <person name="Sun X."/>
        </authorList>
    </citation>
    <scope>NUCLEOTIDE SEQUENCE</scope>
    <source>
        <strain evidence="6">NEAU-A11</strain>
    </source>
</reference>